<dbReference type="InterPro" id="IPR050149">
    <property type="entry name" value="Collagen_superfamily"/>
</dbReference>
<dbReference type="EMBL" id="JACJKX010000003">
    <property type="protein sequence ID" value="MBM6928186.1"/>
    <property type="molecule type" value="Genomic_DNA"/>
</dbReference>
<comment type="caution">
    <text evidence="2">The sequence shown here is derived from an EMBL/GenBank/DDBJ whole genome shotgun (WGS) entry which is preliminary data.</text>
</comment>
<sequence length="233" mass="24474">MAQAPAYLRSKNFVENTGNATDHSALNNEFDNVAKSIKGLRDNQSLLLNDDGTLKENIIQADSLTEAAVERLRGPKGLKGNTGDTGPEGPRGEQGVKGDVGASFVADISDIKANRSMYDLMPKGFSFLAMDEGKLYWKLSLTQADWSSGITFGKGDKGDKGDTGEQGEQGERGLQGIQGDPGPKGDPGEDGTDGLVTSVDQTVKTANLIGKSLLSVNLVVNGSGQLSIKISAE</sequence>
<dbReference type="Pfam" id="PF01391">
    <property type="entry name" value="Collagen"/>
    <property type="match status" value="1"/>
</dbReference>
<gene>
    <name evidence="2" type="ORF">H5985_02735</name>
</gene>
<evidence type="ECO:0000313" key="2">
    <source>
        <dbReference type="EMBL" id="MBM6928186.1"/>
    </source>
</evidence>
<dbReference type="RefSeq" id="WP_205049787.1">
    <property type="nucleotide sequence ID" value="NZ_JACJKX010000003.1"/>
</dbReference>
<feature type="region of interest" description="Disordered" evidence="1">
    <location>
        <begin position="74"/>
        <end position="98"/>
    </location>
</feature>
<proteinExistence type="predicted"/>
<evidence type="ECO:0000256" key="1">
    <source>
        <dbReference type="SAM" id="MobiDB-lite"/>
    </source>
</evidence>
<dbReference type="PANTHER" id="PTHR24023:SF1082">
    <property type="entry name" value="COLLAGEN TRIPLE HELIX REPEAT"/>
    <property type="match status" value="1"/>
</dbReference>
<keyword evidence="3" id="KW-1185">Reference proteome</keyword>
<dbReference type="PANTHER" id="PTHR24023">
    <property type="entry name" value="COLLAGEN ALPHA"/>
    <property type="match status" value="1"/>
</dbReference>
<dbReference type="InterPro" id="IPR008160">
    <property type="entry name" value="Collagen"/>
</dbReference>
<organism evidence="2 3">
    <name type="scientific">Parasutterella secunda</name>
    <dbReference type="NCBI Taxonomy" id="626947"/>
    <lineage>
        <taxon>Bacteria</taxon>
        <taxon>Pseudomonadati</taxon>
        <taxon>Pseudomonadota</taxon>
        <taxon>Betaproteobacteria</taxon>
        <taxon>Burkholderiales</taxon>
        <taxon>Sutterellaceae</taxon>
        <taxon>Parasutterella</taxon>
    </lineage>
</organism>
<dbReference type="Gene3D" id="1.20.5.320">
    <property type="entry name" value="6-Phosphogluconate Dehydrogenase, domain 3"/>
    <property type="match status" value="2"/>
</dbReference>
<protein>
    <submittedName>
        <fullName evidence="2">Collagen-like protein</fullName>
    </submittedName>
</protein>
<dbReference type="Proteomes" id="UP000777002">
    <property type="component" value="Unassembled WGS sequence"/>
</dbReference>
<accession>A0ABS2GSN6</accession>
<evidence type="ECO:0000313" key="3">
    <source>
        <dbReference type="Proteomes" id="UP000777002"/>
    </source>
</evidence>
<feature type="compositionally biased region" description="Basic and acidic residues" evidence="1">
    <location>
        <begin position="154"/>
        <end position="163"/>
    </location>
</feature>
<name>A0ABS2GSN6_9BURK</name>
<feature type="region of interest" description="Disordered" evidence="1">
    <location>
        <begin position="150"/>
        <end position="196"/>
    </location>
</feature>
<feature type="compositionally biased region" description="Low complexity" evidence="1">
    <location>
        <begin position="172"/>
        <end position="181"/>
    </location>
</feature>
<reference evidence="2 3" key="1">
    <citation type="journal article" date="2021" name="Sci. Rep.">
        <title>The distribution of antibiotic resistance genes in chicken gut microbiota commensals.</title>
        <authorList>
            <person name="Juricova H."/>
            <person name="Matiasovicova J."/>
            <person name="Kubasova T."/>
            <person name="Cejkova D."/>
            <person name="Rychlik I."/>
        </authorList>
    </citation>
    <scope>NUCLEOTIDE SEQUENCE [LARGE SCALE GENOMIC DNA]</scope>
    <source>
        <strain evidence="2 3">An562</strain>
    </source>
</reference>